<dbReference type="PANTHER" id="PTHR24359">
    <property type="entry name" value="SERINE/THREONINE-PROTEIN KINASE SBK1"/>
    <property type="match status" value="1"/>
</dbReference>
<dbReference type="Pfam" id="PF07714">
    <property type="entry name" value="PK_Tyr_Ser-Thr"/>
    <property type="match status" value="1"/>
</dbReference>
<dbReference type="PROSITE" id="PS50011">
    <property type="entry name" value="PROTEIN_KINASE_DOM"/>
    <property type="match status" value="1"/>
</dbReference>
<dbReference type="InterPro" id="IPR000719">
    <property type="entry name" value="Prot_kinase_dom"/>
</dbReference>
<gene>
    <name evidence="3" type="ORF">SUNI508_12200</name>
</gene>
<evidence type="ECO:0000313" key="4">
    <source>
        <dbReference type="Proteomes" id="UP001408356"/>
    </source>
</evidence>
<evidence type="ECO:0000256" key="1">
    <source>
        <dbReference type="SAM" id="MobiDB-lite"/>
    </source>
</evidence>
<feature type="region of interest" description="Disordered" evidence="1">
    <location>
        <begin position="513"/>
        <end position="532"/>
    </location>
</feature>
<feature type="compositionally biased region" description="Basic and acidic residues" evidence="1">
    <location>
        <begin position="49"/>
        <end position="58"/>
    </location>
</feature>
<proteinExistence type="predicted"/>
<dbReference type="PANTHER" id="PTHR24359:SF37">
    <property type="entry name" value="PROTEIN KINASE DOMAIN-CONTAINING PROTEIN"/>
    <property type="match status" value="1"/>
</dbReference>
<evidence type="ECO:0000313" key="3">
    <source>
        <dbReference type="EMBL" id="KAK9413005.1"/>
    </source>
</evidence>
<reference evidence="3 4" key="1">
    <citation type="journal article" date="2024" name="J. Plant Pathol.">
        <title>Sequence and assembly of the genome of Seiridium unicorne, isolate CBS 538.82, causal agent of cypress canker disease.</title>
        <authorList>
            <person name="Scali E."/>
            <person name="Rocca G.D."/>
            <person name="Danti R."/>
            <person name="Garbelotto M."/>
            <person name="Barberini S."/>
            <person name="Baroncelli R."/>
            <person name="Emiliani G."/>
        </authorList>
    </citation>
    <scope>NUCLEOTIDE SEQUENCE [LARGE SCALE GENOMIC DNA]</scope>
    <source>
        <strain evidence="3 4">BM-138-508</strain>
    </source>
</reference>
<sequence>MAQPLISQSNRNINEDSENNHRKFSNDILLSPPANLPRIRHSGLPTRYNEFKSDELSNSRKKASGLGSIDPTRQGHPNDLSLKIQTPGGSIKSLRNLQPSPISTIISEDRSSEFSRIQTSNDLGLNSAWNHHARAQAFVELYKDDETAHHVSAATAPQVTEATSHLDAIGVGSRFDLRSRDYGDLRNDSPVASGQGKGDNALVKHIGDLLRKSMLSSKLNNCRHTYFVPLDTLVPLFNNDRIQRKLMDLFQYQWGIDIELEAHVPGSRPRRKQWVIFATLILMNRFHLVKDFVDSEICDSDLPIRYLMSSETLVHRGMDGTSTPLSLERMSHWHASDISSFCDTQYLVLGPFFDLCRDHIEFMRIEDSGVVLPFVEWAREGQGGSGTVWKAKIHPAHHNFESDDEDGPYFAVKELAADDWDMYQNEAETLERFSRPGCTHKHLIRLLMAFQHGEKYYLLFPWADHGNLLDLWQKKRMSPAKSGDTRWLVEQCLGLASGLSEIHDFDSARANDTHQYSPAISPNERTKGRHGDIKPQNILCFRGPTEDHVRLVITDFGLTRFHSDDTVSNTRNNEITRLSRTYRPPEIDVPRTRFITRFQQTHNKFTDARRNDDKGYVPNIIEDKFFNIGISGTAATKRSVRKWIKMLKAQRHCPVCVRDLLVVIDSRMLVPDQRRRSNAADVVKELSRIWGMCEEREEYCISRSPSFKIDMPWNKPINKIKRMLWPGMVISATEPIPSPMEQPELRRVMQKMQENKRVKDPEAELGRAKRASNEGFQHLANTKSPAGVARSSKFIPTRQHPETS</sequence>
<dbReference type="EMBL" id="JARVKF010000445">
    <property type="protein sequence ID" value="KAK9413005.1"/>
    <property type="molecule type" value="Genomic_DNA"/>
</dbReference>
<dbReference type="Proteomes" id="UP001408356">
    <property type="component" value="Unassembled WGS sequence"/>
</dbReference>
<dbReference type="InterPro" id="IPR011009">
    <property type="entry name" value="Kinase-like_dom_sf"/>
</dbReference>
<protein>
    <recommendedName>
        <fullName evidence="2">Protein kinase domain-containing protein</fullName>
    </recommendedName>
</protein>
<dbReference type="SUPFAM" id="SSF56112">
    <property type="entry name" value="Protein kinase-like (PK-like)"/>
    <property type="match status" value="1"/>
</dbReference>
<feature type="compositionally biased region" description="Basic and acidic residues" evidence="1">
    <location>
        <begin position="751"/>
        <end position="767"/>
    </location>
</feature>
<organism evidence="3 4">
    <name type="scientific">Seiridium unicorne</name>
    <dbReference type="NCBI Taxonomy" id="138068"/>
    <lineage>
        <taxon>Eukaryota</taxon>
        <taxon>Fungi</taxon>
        <taxon>Dikarya</taxon>
        <taxon>Ascomycota</taxon>
        <taxon>Pezizomycotina</taxon>
        <taxon>Sordariomycetes</taxon>
        <taxon>Xylariomycetidae</taxon>
        <taxon>Amphisphaeriales</taxon>
        <taxon>Sporocadaceae</taxon>
        <taxon>Seiridium</taxon>
    </lineage>
</organism>
<name>A0ABR2UEE5_9PEZI</name>
<feature type="compositionally biased region" description="Polar residues" evidence="1">
    <location>
        <begin position="1"/>
        <end position="12"/>
    </location>
</feature>
<feature type="region of interest" description="Disordered" evidence="1">
    <location>
        <begin position="1"/>
        <end position="79"/>
    </location>
</feature>
<comment type="caution">
    <text evidence="3">The sequence shown here is derived from an EMBL/GenBank/DDBJ whole genome shotgun (WGS) entry which is preliminary data.</text>
</comment>
<dbReference type="InterPro" id="IPR001245">
    <property type="entry name" value="Ser-Thr/Tyr_kinase_cat_dom"/>
</dbReference>
<feature type="domain" description="Protein kinase" evidence="2">
    <location>
        <begin position="374"/>
        <end position="689"/>
    </location>
</feature>
<dbReference type="Gene3D" id="1.10.510.10">
    <property type="entry name" value="Transferase(Phosphotransferase) domain 1"/>
    <property type="match status" value="1"/>
</dbReference>
<accession>A0ABR2UEE5</accession>
<dbReference type="SMART" id="SM00220">
    <property type="entry name" value="S_TKc"/>
    <property type="match status" value="1"/>
</dbReference>
<evidence type="ECO:0000259" key="2">
    <source>
        <dbReference type="PROSITE" id="PS50011"/>
    </source>
</evidence>
<keyword evidence="4" id="KW-1185">Reference proteome</keyword>
<feature type="region of interest" description="Disordered" evidence="1">
    <location>
        <begin position="751"/>
        <end position="804"/>
    </location>
</feature>